<dbReference type="Proteomes" id="UP000276215">
    <property type="component" value="Unassembled WGS sequence"/>
</dbReference>
<dbReference type="AlphaFoldDB" id="A0A3N4J4P9"/>
<name>A0A3N4J4P9_9PEZI</name>
<protein>
    <submittedName>
        <fullName evidence="1">Uncharacterized protein</fullName>
    </submittedName>
</protein>
<evidence type="ECO:0000313" key="2">
    <source>
        <dbReference type="Proteomes" id="UP000276215"/>
    </source>
</evidence>
<sequence>MTNPNNWLIMCKAFGNMESWGRKTGEEKLDIFGKEWRKQFGDGEDEDDWGLGSDGNTILSGIIRFSARTGRYLRLDGVG</sequence>
<proteinExistence type="predicted"/>
<keyword evidence="2" id="KW-1185">Reference proteome</keyword>
<organism evidence="1 2">
    <name type="scientific">Choiromyces venosus 120613-1</name>
    <dbReference type="NCBI Taxonomy" id="1336337"/>
    <lineage>
        <taxon>Eukaryota</taxon>
        <taxon>Fungi</taxon>
        <taxon>Dikarya</taxon>
        <taxon>Ascomycota</taxon>
        <taxon>Pezizomycotina</taxon>
        <taxon>Pezizomycetes</taxon>
        <taxon>Pezizales</taxon>
        <taxon>Tuberaceae</taxon>
        <taxon>Choiromyces</taxon>
    </lineage>
</organism>
<gene>
    <name evidence="1" type="ORF">L873DRAFT_1818169</name>
</gene>
<reference evidence="1 2" key="1">
    <citation type="journal article" date="2018" name="Nat. Ecol. Evol.">
        <title>Pezizomycetes genomes reveal the molecular basis of ectomycorrhizal truffle lifestyle.</title>
        <authorList>
            <person name="Murat C."/>
            <person name="Payen T."/>
            <person name="Noel B."/>
            <person name="Kuo A."/>
            <person name="Morin E."/>
            <person name="Chen J."/>
            <person name="Kohler A."/>
            <person name="Krizsan K."/>
            <person name="Balestrini R."/>
            <person name="Da Silva C."/>
            <person name="Montanini B."/>
            <person name="Hainaut M."/>
            <person name="Levati E."/>
            <person name="Barry K.W."/>
            <person name="Belfiori B."/>
            <person name="Cichocki N."/>
            <person name="Clum A."/>
            <person name="Dockter R.B."/>
            <person name="Fauchery L."/>
            <person name="Guy J."/>
            <person name="Iotti M."/>
            <person name="Le Tacon F."/>
            <person name="Lindquist E.A."/>
            <person name="Lipzen A."/>
            <person name="Malagnac F."/>
            <person name="Mello A."/>
            <person name="Molinier V."/>
            <person name="Miyauchi S."/>
            <person name="Poulain J."/>
            <person name="Riccioni C."/>
            <person name="Rubini A."/>
            <person name="Sitrit Y."/>
            <person name="Splivallo R."/>
            <person name="Traeger S."/>
            <person name="Wang M."/>
            <person name="Zifcakova L."/>
            <person name="Wipf D."/>
            <person name="Zambonelli A."/>
            <person name="Paolocci F."/>
            <person name="Nowrousian M."/>
            <person name="Ottonello S."/>
            <person name="Baldrian P."/>
            <person name="Spatafora J.W."/>
            <person name="Henrissat B."/>
            <person name="Nagy L.G."/>
            <person name="Aury J.M."/>
            <person name="Wincker P."/>
            <person name="Grigoriev I.V."/>
            <person name="Bonfante P."/>
            <person name="Martin F.M."/>
        </authorList>
    </citation>
    <scope>NUCLEOTIDE SEQUENCE [LARGE SCALE GENOMIC DNA]</scope>
    <source>
        <strain evidence="1 2">120613-1</strain>
    </source>
</reference>
<dbReference type="EMBL" id="ML120481">
    <property type="protein sequence ID" value="RPA92078.1"/>
    <property type="molecule type" value="Genomic_DNA"/>
</dbReference>
<evidence type="ECO:0000313" key="1">
    <source>
        <dbReference type="EMBL" id="RPA92078.1"/>
    </source>
</evidence>
<accession>A0A3N4J4P9</accession>